<feature type="region of interest" description="Disordered" evidence="3">
    <location>
        <begin position="228"/>
        <end position="247"/>
    </location>
</feature>
<accession>A0A068NWX9</accession>
<sequence length="301" mass="32553">MPEVEIGYRDSHPERADGFRAKWEALPCASSDELIAWADVVDICLPTDLHLEYALKAIAAGKAVFIEKPFARDLSEGSTIIEAAGKAGVPLMVGQVVRFFPEYALGHRLVQSGKIGTPAAARLRRGGKAPHGSQDWFMDHGRSGGILLDLAIHDFDWLRWTLGEVSHLYSRSVGVQSGGGPDYALTTLTFESGTVAHVESTWMDPSGFRATYEVAGSEGMIEFDSRQSASVRTHKKEGSKLQHPVSDTDDPYYQELSGFLGAVKNGTPIPVPGFEGLMALNLSLAALESARTGNVVRPTKL</sequence>
<dbReference type="PANTHER" id="PTHR42840:SF3">
    <property type="entry name" value="BINDING ROSSMANN FOLD OXIDOREDUCTASE, PUTATIVE (AFU_ORTHOLOGUE AFUA_2G10240)-RELATED"/>
    <property type="match status" value="1"/>
</dbReference>
<dbReference type="AlphaFoldDB" id="A0A068NWX9"/>
<dbReference type="Proteomes" id="UP000027982">
    <property type="component" value="Chromosome"/>
</dbReference>
<dbReference type="HOGENOM" id="CLU_023194_1_2_0"/>
<evidence type="ECO:0000256" key="1">
    <source>
        <dbReference type="ARBA" id="ARBA00010928"/>
    </source>
</evidence>
<dbReference type="KEGG" id="fgi:OP10G_4578"/>
<keyword evidence="2" id="KW-0560">Oxidoreductase</keyword>
<reference evidence="6 7" key="1">
    <citation type="journal article" date="2014" name="PLoS ONE">
        <title>The first complete genome sequence of the class fimbriimonadia in the phylum armatimonadetes.</title>
        <authorList>
            <person name="Hu Z.Y."/>
            <person name="Wang Y.Z."/>
            <person name="Im W.T."/>
            <person name="Wang S.Y."/>
            <person name="Zhao G.P."/>
            <person name="Zheng H.J."/>
            <person name="Quan Z.X."/>
        </authorList>
    </citation>
    <scope>NUCLEOTIDE SEQUENCE [LARGE SCALE GENOMIC DNA]</scope>
    <source>
        <strain evidence="6">Gsoil 348</strain>
    </source>
</reference>
<feature type="domain" description="Gfo/Idh/MocA-like oxidoreductase N-terminal" evidence="4">
    <location>
        <begin position="10"/>
        <end position="94"/>
    </location>
</feature>
<dbReference type="GO" id="GO:0016491">
    <property type="term" value="F:oxidoreductase activity"/>
    <property type="evidence" value="ECO:0007669"/>
    <property type="project" value="UniProtKB-KW"/>
</dbReference>
<proteinExistence type="inferred from homology"/>
<comment type="similarity">
    <text evidence="1">Belongs to the Gfo/Idh/MocA family.</text>
</comment>
<dbReference type="Pfam" id="PF22725">
    <property type="entry name" value="GFO_IDH_MocA_C3"/>
    <property type="match status" value="1"/>
</dbReference>
<dbReference type="Gene3D" id="3.30.360.10">
    <property type="entry name" value="Dihydrodipicolinate Reductase, domain 2"/>
    <property type="match status" value="1"/>
</dbReference>
<evidence type="ECO:0000256" key="2">
    <source>
        <dbReference type="ARBA" id="ARBA00023002"/>
    </source>
</evidence>
<name>A0A068NWX9_FIMGI</name>
<evidence type="ECO:0000259" key="4">
    <source>
        <dbReference type="Pfam" id="PF01408"/>
    </source>
</evidence>
<feature type="domain" description="GFO/IDH/MocA-like oxidoreductase" evidence="5">
    <location>
        <begin position="107"/>
        <end position="222"/>
    </location>
</feature>
<dbReference type="Gene3D" id="3.40.50.720">
    <property type="entry name" value="NAD(P)-binding Rossmann-like Domain"/>
    <property type="match status" value="1"/>
</dbReference>
<keyword evidence="7" id="KW-1185">Reference proteome</keyword>
<evidence type="ECO:0000313" key="6">
    <source>
        <dbReference type="EMBL" id="AIE87946.1"/>
    </source>
</evidence>
<evidence type="ECO:0000256" key="3">
    <source>
        <dbReference type="SAM" id="MobiDB-lite"/>
    </source>
</evidence>
<dbReference type="eggNOG" id="COG0673">
    <property type="taxonomic scope" value="Bacteria"/>
</dbReference>
<dbReference type="GO" id="GO:0000166">
    <property type="term" value="F:nucleotide binding"/>
    <property type="evidence" value="ECO:0007669"/>
    <property type="project" value="InterPro"/>
</dbReference>
<protein>
    <submittedName>
        <fullName evidence="6">NADH-dependent dehydrogenase</fullName>
    </submittedName>
</protein>
<organism evidence="6 7">
    <name type="scientific">Fimbriimonas ginsengisoli Gsoil 348</name>
    <dbReference type="NCBI Taxonomy" id="661478"/>
    <lineage>
        <taxon>Bacteria</taxon>
        <taxon>Bacillati</taxon>
        <taxon>Armatimonadota</taxon>
        <taxon>Fimbriimonadia</taxon>
        <taxon>Fimbriimonadales</taxon>
        <taxon>Fimbriimonadaceae</taxon>
        <taxon>Fimbriimonas</taxon>
    </lineage>
</organism>
<dbReference type="Pfam" id="PF01408">
    <property type="entry name" value="GFO_IDH_MocA"/>
    <property type="match status" value="1"/>
</dbReference>
<dbReference type="PANTHER" id="PTHR42840">
    <property type="entry name" value="NAD(P)-BINDING ROSSMANN-FOLD SUPERFAMILY PROTEIN-RELATED"/>
    <property type="match status" value="1"/>
</dbReference>
<dbReference type="STRING" id="661478.OP10G_4578"/>
<dbReference type="InterPro" id="IPR055170">
    <property type="entry name" value="GFO_IDH_MocA-like_dom"/>
</dbReference>
<dbReference type="InterPro" id="IPR000683">
    <property type="entry name" value="Gfo/Idh/MocA-like_OxRdtase_N"/>
</dbReference>
<evidence type="ECO:0000259" key="5">
    <source>
        <dbReference type="Pfam" id="PF22725"/>
    </source>
</evidence>
<dbReference type="InterPro" id="IPR036291">
    <property type="entry name" value="NAD(P)-bd_dom_sf"/>
</dbReference>
<evidence type="ECO:0000313" key="7">
    <source>
        <dbReference type="Proteomes" id="UP000027982"/>
    </source>
</evidence>
<dbReference type="EMBL" id="CP007139">
    <property type="protein sequence ID" value="AIE87946.1"/>
    <property type="molecule type" value="Genomic_DNA"/>
</dbReference>
<dbReference type="SUPFAM" id="SSF51735">
    <property type="entry name" value="NAD(P)-binding Rossmann-fold domains"/>
    <property type="match status" value="1"/>
</dbReference>
<gene>
    <name evidence="6" type="ORF">OP10G_4578</name>
</gene>
<dbReference type="SUPFAM" id="SSF55347">
    <property type="entry name" value="Glyceraldehyde-3-phosphate dehydrogenase-like, C-terminal domain"/>
    <property type="match status" value="1"/>
</dbReference>